<reference evidence="3 4" key="1">
    <citation type="journal article" date="2014" name="Genome Biol. Evol.">
        <title>The secreted proteins of Achlya hypogyna and Thraustotheca clavata identify the ancestral oomycete secretome and reveal gene acquisitions by horizontal gene transfer.</title>
        <authorList>
            <person name="Misner I."/>
            <person name="Blouin N."/>
            <person name="Leonard G."/>
            <person name="Richards T.A."/>
            <person name="Lane C.E."/>
        </authorList>
    </citation>
    <scope>NUCLEOTIDE SEQUENCE [LARGE SCALE GENOMIC DNA]</scope>
    <source>
        <strain evidence="3 4">ATCC 48635</strain>
    </source>
</reference>
<feature type="region of interest" description="Disordered" evidence="2">
    <location>
        <begin position="1116"/>
        <end position="1135"/>
    </location>
</feature>
<dbReference type="OrthoDB" id="75762at2759"/>
<feature type="coiled-coil region" evidence="1">
    <location>
        <begin position="151"/>
        <end position="185"/>
    </location>
</feature>
<feature type="coiled-coil region" evidence="1">
    <location>
        <begin position="214"/>
        <end position="311"/>
    </location>
</feature>
<evidence type="ECO:0000256" key="1">
    <source>
        <dbReference type="SAM" id="Coils"/>
    </source>
</evidence>
<evidence type="ECO:0000313" key="3">
    <source>
        <dbReference type="EMBL" id="OQR90190.1"/>
    </source>
</evidence>
<proteinExistence type="predicted"/>
<keyword evidence="1" id="KW-0175">Coiled coil</keyword>
<dbReference type="Proteomes" id="UP000243579">
    <property type="component" value="Unassembled WGS sequence"/>
</dbReference>
<comment type="caution">
    <text evidence="3">The sequence shown here is derived from an EMBL/GenBank/DDBJ whole genome shotgun (WGS) entry which is preliminary data.</text>
</comment>
<accession>A0A1V9YXC9</accession>
<feature type="coiled-coil region" evidence="1">
    <location>
        <begin position="887"/>
        <end position="921"/>
    </location>
</feature>
<sequence>MDDDSDGGVDHRLQQNLLKQHENYARQKELLQKLKLQSDAAALTRSAVRPADTTLAPREIPTDPVLRESTTDSMRKQLELIRRLEHDNSRVRAEVGTLRSQIAVLDERAALKERECARHSAELEAANALTTQLRGELADVAARNGQMKALLTKAARVKDSLEEELRSALEKQRRLHERINQLEYDLEQAVLREQATTSQSQSHESKQIRLHSAIQTLQDELAHAQTALAHKTEQCTSVQASANACVAQVEASLKAAQDALSNETEKRRQWEATSHAIEAELDALRAKDQSHKVTLDTLRDLRERNNLLEEKLPYYHQLEQDNKDMHGRLLHAQRDREEMDRNVVQLKQGIWTTTNVLKKEFEAMRLYLMSIENDVDGLVSEDVDVAVASWHECPSEIQHLRAMLGHFKHDLVHVSKQLVAGREKERVLNEQCSTLVHKLSDCKGELKDLGLQLERQKEACAVAESARELSCREKRDLLLWSRTTCQKTERMASEVEQWEQFTLQQIHRMQRLPWQETTLPQLDLQYKTYAELRQNWEAALQTLLQEAHGCHVKANQETHRANKEAKKKLEAMRKLDVTEAEWARKLHEKDIEMQATQLRHTNSMLSLQEQHACLLKETDGQLTNITRQFEEATEKWTTAEQRRVHLEEVVAGLEASTPVHIGLAHMFVVCVRPMVLQISELQMQKRILTQQLGLLTNQHKELEAIASLFQSTQVKRCLLLRFRAAAIAVFAVNRLRLMTRQYGRNEALGMVFPQQIGVVKVLPMVSESQVRAGITRLQATDFADKCATLSQVPATKRYQQHTSYGQSPVGTLLLEAVHTVDPGGQRVMTNVLQGHASFLVDLRPVKSADHTPAVDVHRIRREVLEWMKKVEHLQFQRTALQKENYALQNAVQDKDFKLKELEVLNANTQELKQKLAMYQTHDGHSTLTPSHPLRREQKLTMSIGITVREFELCVQECKQAEHQVAVLEATVAETKLIVKDLESQLSGTTERSKHLEDQLSAARQALLEEGDTVLNLKGVIARYETELRKVTQVAQSAHSQFQQRCSEADQDKVELHTLAKMLHETQRKNESLEAELKVIQHDLLDHKQPSPAASVVRSRARLDPPFYADYKPSRVLTASRRSSHEPSPTYARRYPDTNLHMTDLVDSAEDANVDMDKVNLAVHSYMERIDKKLQSMYGIPESGKWREHKFQDS</sequence>
<keyword evidence="4" id="KW-1185">Reference proteome</keyword>
<dbReference type="AlphaFoldDB" id="A0A1V9YXC9"/>
<feature type="coiled-coil region" evidence="1">
    <location>
        <begin position="526"/>
        <end position="575"/>
    </location>
</feature>
<dbReference type="PANTHER" id="PTHR23159">
    <property type="entry name" value="CENTROSOMAL PROTEIN 2"/>
    <property type="match status" value="1"/>
</dbReference>
<protein>
    <submittedName>
        <fullName evidence="3">Uncharacterized protein</fullName>
    </submittedName>
</protein>
<feature type="coiled-coil region" evidence="1">
    <location>
        <begin position="1055"/>
        <end position="1082"/>
    </location>
</feature>
<feature type="coiled-coil region" evidence="1">
    <location>
        <begin position="74"/>
        <end position="101"/>
    </location>
</feature>
<organism evidence="3 4">
    <name type="scientific">Achlya hypogyna</name>
    <name type="common">Oomycete</name>
    <name type="synonym">Protoachlya hypogyna</name>
    <dbReference type="NCBI Taxonomy" id="1202772"/>
    <lineage>
        <taxon>Eukaryota</taxon>
        <taxon>Sar</taxon>
        <taxon>Stramenopiles</taxon>
        <taxon>Oomycota</taxon>
        <taxon>Saprolegniomycetes</taxon>
        <taxon>Saprolegniales</taxon>
        <taxon>Achlyaceae</taxon>
        <taxon>Achlya</taxon>
    </lineage>
</organism>
<dbReference type="STRING" id="1202772.A0A1V9YXC9"/>
<feature type="coiled-coil region" evidence="1">
    <location>
        <begin position="964"/>
        <end position="998"/>
    </location>
</feature>
<gene>
    <name evidence="3" type="ORF">ACHHYP_05720</name>
</gene>
<evidence type="ECO:0000313" key="4">
    <source>
        <dbReference type="Proteomes" id="UP000243579"/>
    </source>
</evidence>
<evidence type="ECO:0000256" key="2">
    <source>
        <dbReference type="SAM" id="MobiDB-lite"/>
    </source>
</evidence>
<dbReference type="PANTHER" id="PTHR23159:SF31">
    <property type="entry name" value="CENTROSOME-ASSOCIATED PROTEIN CEP250 ISOFORM X1"/>
    <property type="match status" value="1"/>
</dbReference>
<dbReference type="EMBL" id="JNBR01000660">
    <property type="protein sequence ID" value="OQR90190.1"/>
    <property type="molecule type" value="Genomic_DNA"/>
</dbReference>
<name>A0A1V9YXC9_ACHHY</name>